<protein>
    <submittedName>
        <fullName evidence="1">Uncharacterized protein</fullName>
    </submittedName>
</protein>
<evidence type="ECO:0000313" key="1">
    <source>
        <dbReference type="EnsemblPlants" id="EMT28409"/>
    </source>
</evidence>
<dbReference type="EnsemblPlants" id="EMT28409">
    <property type="protein sequence ID" value="EMT28409"/>
    <property type="gene ID" value="F775_05265"/>
</dbReference>
<organism evidence="1">
    <name type="scientific">Aegilops tauschii</name>
    <name type="common">Tausch's goatgrass</name>
    <name type="synonym">Aegilops squarrosa</name>
    <dbReference type="NCBI Taxonomy" id="37682"/>
    <lineage>
        <taxon>Eukaryota</taxon>
        <taxon>Viridiplantae</taxon>
        <taxon>Streptophyta</taxon>
        <taxon>Embryophyta</taxon>
        <taxon>Tracheophyta</taxon>
        <taxon>Spermatophyta</taxon>
        <taxon>Magnoliopsida</taxon>
        <taxon>Liliopsida</taxon>
        <taxon>Poales</taxon>
        <taxon>Poaceae</taxon>
        <taxon>BOP clade</taxon>
        <taxon>Pooideae</taxon>
        <taxon>Triticodae</taxon>
        <taxon>Triticeae</taxon>
        <taxon>Triticinae</taxon>
        <taxon>Aegilops</taxon>
    </lineage>
</organism>
<reference evidence="1" key="1">
    <citation type="submission" date="2015-06" db="UniProtKB">
        <authorList>
            <consortium name="EnsemblPlants"/>
        </authorList>
    </citation>
    <scope>IDENTIFICATION</scope>
</reference>
<name>M8C2E8_AEGTA</name>
<accession>M8C2E8</accession>
<proteinExistence type="predicted"/>
<dbReference type="AlphaFoldDB" id="M8C2E8"/>
<sequence>MAMAMAMSRSVLARVARGGHPGYPPLLRAEGNLTADTLGKRFLSGFKGRDFYSILDKLHSSEIFYPVGPIPMLFAFTYFMGTMIPYTIYSVKRAKESTKELEDWKAEWRAYEADRQKSH</sequence>